<comment type="similarity">
    <text evidence="5">Belongs to the TDD superfamily. DTWD2 family.</text>
</comment>
<keyword evidence="2" id="KW-0808">Transferase</keyword>
<dbReference type="EMBL" id="JAUESC010000387">
    <property type="protein sequence ID" value="KAK0573007.1"/>
    <property type="molecule type" value="Genomic_DNA"/>
</dbReference>
<keyword evidence="4" id="KW-0819">tRNA processing</keyword>
<gene>
    <name evidence="9" type="ORF">LWI29_001770</name>
</gene>
<feature type="compositionally biased region" description="Low complexity" evidence="7">
    <location>
        <begin position="7"/>
        <end position="17"/>
    </location>
</feature>
<dbReference type="PANTHER" id="PTHR21392">
    <property type="entry name" value="TRNA-URIDINE AMINOCARBOXYPROPYLTRANSFERASE 2"/>
    <property type="match status" value="1"/>
</dbReference>
<evidence type="ECO:0000256" key="7">
    <source>
        <dbReference type="SAM" id="MobiDB-lite"/>
    </source>
</evidence>
<name>A0AA39RGD6_ACESA</name>
<comment type="caution">
    <text evidence="9">The sequence shown here is derived from an EMBL/GenBank/DDBJ whole genome shotgun (WGS) entry which is preliminary data.</text>
</comment>
<evidence type="ECO:0000256" key="3">
    <source>
        <dbReference type="ARBA" id="ARBA00022691"/>
    </source>
</evidence>
<dbReference type="AlphaFoldDB" id="A0AA39RGD6"/>
<evidence type="ECO:0000313" key="10">
    <source>
        <dbReference type="Proteomes" id="UP001168877"/>
    </source>
</evidence>
<protein>
    <recommendedName>
        <fullName evidence="1">tRNA-uridine aminocarboxypropyltransferase</fullName>
        <ecNumber evidence="1">2.5.1.25</ecNumber>
    </recommendedName>
</protein>
<dbReference type="InterPro" id="IPR005636">
    <property type="entry name" value="DTW"/>
</dbReference>
<keyword evidence="3" id="KW-0949">S-adenosyl-L-methionine</keyword>
<evidence type="ECO:0000256" key="2">
    <source>
        <dbReference type="ARBA" id="ARBA00022679"/>
    </source>
</evidence>
<evidence type="ECO:0000256" key="5">
    <source>
        <dbReference type="ARBA" id="ARBA00034489"/>
    </source>
</evidence>
<evidence type="ECO:0000256" key="6">
    <source>
        <dbReference type="ARBA" id="ARBA00048718"/>
    </source>
</evidence>
<dbReference type="GO" id="GO:0016432">
    <property type="term" value="F:tRNA-uridine aminocarboxypropyltransferase activity"/>
    <property type="evidence" value="ECO:0007669"/>
    <property type="project" value="UniProtKB-EC"/>
</dbReference>
<evidence type="ECO:0000313" key="9">
    <source>
        <dbReference type="EMBL" id="KAK0573007.1"/>
    </source>
</evidence>
<sequence length="149" mass="16511">MEPDSPPSSSSSTSQEQQQRRRQICGQCERPIPVCLCHVIPTTPIKTSTHILIVHHPLESQHKLNTARLLSKTLHHVTTHLSRKLLRSHLTHTHQSPSSTTIYLFPPSPGSPAVGLSELKESLNSNGGGDKRNLRLVGLMGRGSTPRRW</sequence>
<accession>A0AA39RGD6</accession>
<evidence type="ECO:0000259" key="8">
    <source>
        <dbReference type="SMART" id="SM01144"/>
    </source>
</evidence>
<reference evidence="9" key="1">
    <citation type="journal article" date="2022" name="Plant J.">
        <title>Strategies of tolerance reflected in two North American maple genomes.</title>
        <authorList>
            <person name="McEvoy S.L."/>
            <person name="Sezen U.U."/>
            <person name="Trouern-Trend A."/>
            <person name="McMahon S.M."/>
            <person name="Schaberg P.G."/>
            <person name="Yang J."/>
            <person name="Wegrzyn J.L."/>
            <person name="Swenson N.G."/>
        </authorList>
    </citation>
    <scope>NUCLEOTIDE SEQUENCE</scope>
    <source>
        <strain evidence="9">NS2018</strain>
    </source>
</reference>
<dbReference type="Proteomes" id="UP001168877">
    <property type="component" value="Unassembled WGS sequence"/>
</dbReference>
<dbReference type="SMART" id="SM01144">
    <property type="entry name" value="DTW"/>
    <property type="match status" value="1"/>
</dbReference>
<keyword evidence="10" id="KW-1185">Reference proteome</keyword>
<evidence type="ECO:0000256" key="1">
    <source>
        <dbReference type="ARBA" id="ARBA00012386"/>
    </source>
</evidence>
<feature type="region of interest" description="Disordered" evidence="7">
    <location>
        <begin position="1"/>
        <end position="22"/>
    </location>
</feature>
<feature type="domain" description="DTW" evidence="8">
    <location>
        <begin position="21"/>
        <end position="148"/>
    </location>
</feature>
<organism evidence="9 10">
    <name type="scientific">Acer saccharum</name>
    <name type="common">Sugar maple</name>
    <dbReference type="NCBI Taxonomy" id="4024"/>
    <lineage>
        <taxon>Eukaryota</taxon>
        <taxon>Viridiplantae</taxon>
        <taxon>Streptophyta</taxon>
        <taxon>Embryophyta</taxon>
        <taxon>Tracheophyta</taxon>
        <taxon>Spermatophyta</taxon>
        <taxon>Magnoliopsida</taxon>
        <taxon>eudicotyledons</taxon>
        <taxon>Gunneridae</taxon>
        <taxon>Pentapetalae</taxon>
        <taxon>rosids</taxon>
        <taxon>malvids</taxon>
        <taxon>Sapindales</taxon>
        <taxon>Sapindaceae</taxon>
        <taxon>Hippocastanoideae</taxon>
        <taxon>Acereae</taxon>
        <taxon>Acer</taxon>
    </lineage>
</organism>
<evidence type="ECO:0000256" key="4">
    <source>
        <dbReference type="ARBA" id="ARBA00022694"/>
    </source>
</evidence>
<dbReference type="Pfam" id="PF03942">
    <property type="entry name" value="DTW"/>
    <property type="match status" value="1"/>
</dbReference>
<dbReference type="GO" id="GO:0008033">
    <property type="term" value="P:tRNA processing"/>
    <property type="evidence" value="ECO:0007669"/>
    <property type="project" value="UniProtKB-KW"/>
</dbReference>
<proteinExistence type="inferred from homology"/>
<reference evidence="9" key="2">
    <citation type="submission" date="2023-06" db="EMBL/GenBank/DDBJ databases">
        <authorList>
            <person name="Swenson N.G."/>
            <person name="Wegrzyn J.L."/>
            <person name="Mcevoy S.L."/>
        </authorList>
    </citation>
    <scope>NUCLEOTIDE SEQUENCE</scope>
    <source>
        <strain evidence="9">NS2018</strain>
        <tissue evidence="9">Leaf</tissue>
    </source>
</reference>
<dbReference type="PANTHER" id="PTHR21392:SF0">
    <property type="entry name" value="TRNA-URIDINE AMINOCARBOXYPROPYLTRANSFERASE 2"/>
    <property type="match status" value="1"/>
</dbReference>
<comment type="catalytic activity">
    <reaction evidence="6">
        <text>a uridine in tRNA + S-adenosyl-L-methionine = a 3-[(3S)-3-amino-3-carboxypropyl]uridine in tRNA + S-methyl-5'-thioadenosine + H(+)</text>
        <dbReference type="Rhea" id="RHEA:62432"/>
        <dbReference type="Rhea" id="RHEA-COMP:13339"/>
        <dbReference type="Rhea" id="RHEA-COMP:16092"/>
        <dbReference type="ChEBI" id="CHEBI:15378"/>
        <dbReference type="ChEBI" id="CHEBI:17509"/>
        <dbReference type="ChEBI" id="CHEBI:59789"/>
        <dbReference type="ChEBI" id="CHEBI:65315"/>
        <dbReference type="ChEBI" id="CHEBI:82930"/>
        <dbReference type="EC" id="2.5.1.25"/>
    </reaction>
</comment>
<dbReference type="EC" id="2.5.1.25" evidence="1"/>
<dbReference type="InterPro" id="IPR039262">
    <property type="entry name" value="DTWD2/TAPT"/>
</dbReference>